<keyword evidence="2" id="KW-1185">Reference proteome</keyword>
<name>A0AAN7QL72_9COLE</name>
<accession>A0AAN7QL72</accession>
<gene>
    <name evidence="1" type="ORF">RN001_006702</name>
</gene>
<evidence type="ECO:0000313" key="1">
    <source>
        <dbReference type="EMBL" id="KAK4883383.1"/>
    </source>
</evidence>
<sequence>MKTFSITVSAYYLHRQRTPCLAIVLLSRAKRRRRVAKIKRIWVRQWIRNREHSGIDNNLLQELRVGDEVFYKNFLRMSAADFDYLLAKVTPFIARKDTHMRQAITPTERLTLTLRYLATDAISERQFRGFI</sequence>
<reference evidence="2" key="1">
    <citation type="submission" date="2023-01" db="EMBL/GenBank/DDBJ databases">
        <title>Key to firefly adult light organ development and bioluminescence: homeobox transcription factors regulate luciferase expression and transportation to peroxisome.</title>
        <authorList>
            <person name="Fu X."/>
        </authorList>
    </citation>
    <scope>NUCLEOTIDE SEQUENCE [LARGE SCALE GENOMIC DNA]</scope>
</reference>
<dbReference type="EMBL" id="JARPUR010000002">
    <property type="protein sequence ID" value="KAK4883383.1"/>
    <property type="molecule type" value="Genomic_DNA"/>
</dbReference>
<comment type="caution">
    <text evidence="1">The sequence shown here is derived from an EMBL/GenBank/DDBJ whole genome shotgun (WGS) entry which is preliminary data.</text>
</comment>
<protein>
    <submittedName>
        <fullName evidence="1">Uncharacterized protein</fullName>
    </submittedName>
</protein>
<organism evidence="1 2">
    <name type="scientific">Aquatica leii</name>
    <dbReference type="NCBI Taxonomy" id="1421715"/>
    <lineage>
        <taxon>Eukaryota</taxon>
        <taxon>Metazoa</taxon>
        <taxon>Ecdysozoa</taxon>
        <taxon>Arthropoda</taxon>
        <taxon>Hexapoda</taxon>
        <taxon>Insecta</taxon>
        <taxon>Pterygota</taxon>
        <taxon>Neoptera</taxon>
        <taxon>Endopterygota</taxon>
        <taxon>Coleoptera</taxon>
        <taxon>Polyphaga</taxon>
        <taxon>Elateriformia</taxon>
        <taxon>Elateroidea</taxon>
        <taxon>Lampyridae</taxon>
        <taxon>Luciolinae</taxon>
        <taxon>Aquatica</taxon>
    </lineage>
</organism>
<proteinExistence type="predicted"/>
<dbReference type="Proteomes" id="UP001353858">
    <property type="component" value="Unassembled WGS sequence"/>
</dbReference>
<dbReference type="AlphaFoldDB" id="A0AAN7QL72"/>
<evidence type="ECO:0000313" key="2">
    <source>
        <dbReference type="Proteomes" id="UP001353858"/>
    </source>
</evidence>